<evidence type="ECO:0000256" key="2">
    <source>
        <dbReference type="SAM" id="MobiDB-lite"/>
    </source>
</evidence>
<organism evidence="3 4">
    <name type="scientific">Crucibulum laeve</name>
    <dbReference type="NCBI Taxonomy" id="68775"/>
    <lineage>
        <taxon>Eukaryota</taxon>
        <taxon>Fungi</taxon>
        <taxon>Dikarya</taxon>
        <taxon>Basidiomycota</taxon>
        <taxon>Agaricomycotina</taxon>
        <taxon>Agaricomycetes</taxon>
        <taxon>Agaricomycetidae</taxon>
        <taxon>Agaricales</taxon>
        <taxon>Agaricineae</taxon>
        <taxon>Nidulariaceae</taxon>
        <taxon>Crucibulum</taxon>
    </lineage>
</organism>
<accession>A0A5C3MTZ7</accession>
<dbReference type="InterPro" id="IPR026832">
    <property type="entry name" value="Asteroid"/>
</dbReference>
<dbReference type="PANTHER" id="PTHR15665:SF1">
    <property type="entry name" value="PROTEIN ASTEROID HOMOLOG 1"/>
    <property type="match status" value="1"/>
</dbReference>
<name>A0A5C3MTZ7_9AGAR</name>
<dbReference type="Proteomes" id="UP000308652">
    <property type="component" value="Unassembled WGS sequence"/>
</dbReference>
<feature type="region of interest" description="Disordered" evidence="2">
    <location>
        <begin position="223"/>
        <end position="244"/>
    </location>
</feature>
<gene>
    <name evidence="3" type="ORF">BDQ12DRAFT_673704</name>
</gene>
<dbReference type="Gene3D" id="3.40.50.1010">
    <property type="entry name" value="5'-nuclease"/>
    <property type="match status" value="1"/>
</dbReference>
<proteinExistence type="inferred from homology"/>
<evidence type="ECO:0000313" key="4">
    <source>
        <dbReference type="Proteomes" id="UP000308652"/>
    </source>
</evidence>
<evidence type="ECO:0000313" key="3">
    <source>
        <dbReference type="EMBL" id="TFK44861.1"/>
    </source>
</evidence>
<evidence type="ECO:0000256" key="1">
    <source>
        <dbReference type="ARBA" id="ARBA00007398"/>
    </source>
</evidence>
<dbReference type="PANTHER" id="PTHR15665">
    <property type="entry name" value="ASTEROID PROTEIN"/>
    <property type="match status" value="1"/>
</dbReference>
<dbReference type="AlphaFoldDB" id="A0A5C3MTZ7"/>
<keyword evidence="4" id="KW-1185">Reference proteome</keyword>
<feature type="compositionally biased region" description="Acidic residues" evidence="2">
    <location>
        <begin position="506"/>
        <end position="516"/>
    </location>
</feature>
<reference evidence="3 4" key="1">
    <citation type="journal article" date="2019" name="Nat. Ecol. Evol.">
        <title>Megaphylogeny resolves global patterns of mushroom evolution.</title>
        <authorList>
            <person name="Varga T."/>
            <person name="Krizsan K."/>
            <person name="Foldi C."/>
            <person name="Dima B."/>
            <person name="Sanchez-Garcia M."/>
            <person name="Sanchez-Ramirez S."/>
            <person name="Szollosi G.J."/>
            <person name="Szarkandi J.G."/>
            <person name="Papp V."/>
            <person name="Albert L."/>
            <person name="Andreopoulos W."/>
            <person name="Angelini C."/>
            <person name="Antonin V."/>
            <person name="Barry K.W."/>
            <person name="Bougher N.L."/>
            <person name="Buchanan P."/>
            <person name="Buyck B."/>
            <person name="Bense V."/>
            <person name="Catcheside P."/>
            <person name="Chovatia M."/>
            <person name="Cooper J."/>
            <person name="Damon W."/>
            <person name="Desjardin D."/>
            <person name="Finy P."/>
            <person name="Geml J."/>
            <person name="Haridas S."/>
            <person name="Hughes K."/>
            <person name="Justo A."/>
            <person name="Karasinski D."/>
            <person name="Kautmanova I."/>
            <person name="Kiss B."/>
            <person name="Kocsube S."/>
            <person name="Kotiranta H."/>
            <person name="LaButti K.M."/>
            <person name="Lechner B.E."/>
            <person name="Liimatainen K."/>
            <person name="Lipzen A."/>
            <person name="Lukacs Z."/>
            <person name="Mihaltcheva S."/>
            <person name="Morgado L.N."/>
            <person name="Niskanen T."/>
            <person name="Noordeloos M.E."/>
            <person name="Ohm R.A."/>
            <person name="Ortiz-Santana B."/>
            <person name="Ovrebo C."/>
            <person name="Racz N."/>
            <person name="Riley R."/>
            <person name="Savchenko A."/>
            <person name="Shiryaev A."/>
            <person name="Soop K."/>
            <person name="Spirin V."/>
            <person name="Szebenyi C."/>
            <person name="Tomsovsky M."/>
            <person name="Tulloss R.E."/>
            <person name="Uehling J."/>
            <person name="Grigoriev I.V."/>
            <person name="Vagvolgyi C."/>
            <person name="Papp T."/>
            <person name="Martin F.M."/>
            <person name="Miettinen O."/>
            <person name="Hibbett D.S."/>
            <person name="Nagy L.G."/>
        </authorList>
    </citation>
    <scope>NUCLEOTIDE SEQUENCE [LARGE SCALE GENOMIC DNA]</scope>
    <source>
        <strain evidence="3 4">CBS 166.37</strain>
    </source>
</reference>
<dbReference type="InterPro" id="IPR029060">
    <property type="entry name" value="PIN-like_dom_sf"/>
</dbReference>
<dbReference type="EMBL" id="ML213590">
    <property type="protein sequence ID" value="TFK44861.1"/>
    <property type="molecule type" value="Genomic_DNA"/>
</dbReference>
<feature type="region of interest" description="Disordered" evidence="2">
    <location>
        <begin position="493"/>
        <end position="516"/>
    </location>
</feature>
<feature type="region of interest" description="Disordered" evidence="2">
    <location>
        <begin position="544"/>
        <end position="564"/>
    </location>
</feature>
<protein>
    <recommendedName>
        <fullName evidence="5">PIN domain-like protein</fullName>
    </recommendedName>
</protein>
<comment type="similarity">
    <text evidence="1">Belongs to the asteroid family.</text>
</comment>
<dbReference type="STRING" id="68775.A0A5C3MTZ7"/>
<sequence>MGVHGLTTYLRENKRVLSKTFELPSNGTVSIVVDGWSFIYGLHYNSNLPWVYGGEYEEFSRLVCVVVDAWIKVGFKVYFVFDGACPELKFPTVISRLSQSHIQPSLLFFRTSPVSRATSRFLNETRIIPPLSYATCIHALEKLRQTTDALEIHYADEEGDPYAVELAGRIGGYVVGNDSDFVVLNSEGYLGYIPLDEMVWHIPSTDVTPSLEGDDVEFQMVRKPKAKKKATNHPTVGRGLLPPDPADRTKLSFTSYNPQTLASHINIPVTLLPLLGALVGNDFSSQSESNKRNAQSLFFDRQLSSSQRIERVANTIRSVLSPTSQKRKFKHQVGSVMDLIDRTVNALLARLITTMGSGEIESIVDKIVESTLQYAIPRYEGDAAGDAGLWITDVCALHHPDSCPFLPMISRKVAEESEEPPGHTEDLLNVRSLYLEAYRNGQLFPKSIDILSTGSSWPRLFLENPDLETVSRSIGRPIRQWVYSILDDAIGLPTTEEESTSIPEEPSVDDSEESDGDEIVDVVESDDEDSTKDDDFLAPLKGELQRLRSEDEATEPPASVVSRKTFRNGDPSVIEYLRRGTRIAQEPLKVAPLPVLLLSIIPNVKTQHTAPLLLRNEEDRLTVFLHLLESDLASIRELPQEQLIPILAVRWVVHCLHVRASETGSKDREKERWTKTEARCFLASLPWATQASLAPSIEDAEIPTIVDRNVQLMAQLLMALESIEQLAQVLMLVERAPSPAHLLSGKLFHSYLTGMRPVNNSVIPSRLVDSVTDGLEEAFQEERTKKIKKERKDKPLVSPVVQVKGAKKNAGSSLFSMLGDVEA</sequence>
<dbReference type="SUPFAM" id="SSF88723">
    <property type="entry name" value="PIN domain-like"/>
    <property type="match status" value="1"/>
</dbReference>
<dbReference type="OrthoDB" id="25987at2759"/>
<evidence type="ECO:0008006" key="5">
    <source>
        <dbReference type="Google" id="ProtNLM"/>
    </source>
</evidence>